<evidence type="ECO:0000256" key="2">
    <source>
        <dbReference type="ARBA" id="ARBA00022670"/>
    </source>
</evidence>
<dbReference type="PRINTS" id="PR00723">
    <property type="entry name" value="SUBTILISIN"/>
</dbReference>
<evidence type="ECO:0000256" key="5">
    <source>
        <dbReference type="PROSITE-ProRule" id="PRU01240"/>
    </source>
</evidence>
<dbReference type="FunFam" id="3.40.50.200:FF:000007">
    <property type="entry name" value="Subtilisin-like serine protease"/>
    <property type="match status" value="1"/>
</dbReference>
<keyword evidence="3 5" id="KW-0378">Hydrolase</keyword>
<gene>
    <name evidence="7" type="ORF">K493DRAFT_200438</name>
</gene>
<dbReference type="GO" id="GO:0004252">
    <property type="term" value="F:serine-type endopeptidase activity"/>
    <property type="evidence" value="ECO:0007669"/>
    <property type="project" value="UniProtKB-UniRule"/>
</dbReference>
<dbReference type="GO" id="GO:0005615">
    <property type="term" value="C:extracellular space"/>
    <property type="evidence" value="ECO:0007669"/>
    <property type="project" value="TreeGrafter"/>
</dbReference>
<evidence type="ECO:0000313" key="7">
    <source>
        <dbReference type="EMBL" id="ORX89245.1"/>
    </source>
</evidence>
<dbReference type="CDD" id="cd04077">
    <property type="entry name" value="Peptidases_S8_PCSK9_ProteinaseK_like"/>
    <property type="match status" value="1"/>
</dbReference>
<dbReference type="Proteomes" id="UP000193498">
    <property type="component" value="Unassembled WGS sequence"/>
</dbReference>
<organism evidence="7 8">
    <name type="scientific">Basidiobolus meristosporus CBS 931.73</name>
    <dbReference type="NCBI Taxonomy" id="1314790"/>
    <lineage>
        <taxon>Eukaryota</taxon>
        <taxon>Fungi</taxon>
        <taxon>Fungi incertae sedis</taxon>
        <taxon>Zoopagomycota</taxon>
        <taxon>Entomophthoromycotina</taxon>
        <taxon>Basidiobolomycetes</taxon>
        <taxon>Basidiobolales</taxon>
        <taxon>Basidiobolaceae</taxon>
        <taxon>Basidiobolus</taxon>
    </lineage>
</organism>
<keyword evidence="8" id="KW-1185">Reference proteome</keyword>
<evidence type="ECO:0000313" key="8">
    <source>
        <dbReference type="Proteomes" id="UP000193498"/>
    </source>
</evidence>
<dbReference type="GO" id="GO:0006508">
    <property type="term" value="P:proteolysis"/>
    <property type="evidence" value="ECO:0007669"/>
    <property type="project" value="UniProtKB-KW"/>
</dbReference>
<protein>
    <submittedName>
        <fullName evidence="7">Subtilisin-like protein</fullName>
    </submittedName>
</protein>
<evidence type="ECO:0000256" key="3">
    <source>
        <dbReference type="ARBA" id="ARBA00022801"/>
    </source>
</evidence>
<feature type="active site" description="Charge relay system" evidence="5">
    <location>
        <position position="280"/>
    </location>
</feature>
<feature type="active site" description="Charge relay system" evidence="5">
    <location>
        <position position="124"/>
    </location>
</feature>
<dbReference type="InterPro" id="IPR036852">
    <property type="entry name" value="Peptidase_S8/S53_dom_sf"/>
</dbReference>
<dbReference type="InterPro" id="IPR050131">
    <property type="entry name" value="Peptidase_S8_subtilisin-like"/>
</dbReference>
<comment type="caution">
    <text evidence="7">The sequence shown here is derived from an EMBL/GenBank/DDBJ whole genome shotgun (WGS) entry which is preliminary data.</text>
</comment>
<dbReference type="InterPro" id="IPR015500">
    <property type="entry name" value="Peptidase_S8_subtilisin-rel"/>
</dbReference>
<evidence type="ECO:0000256" key="4">
    <source>
        <dbReference type="ARBA" id="ARBA00022825"/>
    </source>
</evidence>
<keyword evidence="2 5" id="KW-0645">Protease</keyword>
<name>A0A1Y1XU89_9FUNG</name>
<dbReference type="PROSITE" id="PS51892">
    <property type="entry name" value="SUBTILASE"/>
    <property type="match status" value="1"/>
</dbReference>
<dbReference type="Gene3D" id="3.40.50.200">
    <property type="entry name" value="Peptidase S8/S53 domain"/>
    <property type="match status" value="1"/>
</dbReference>
<dbReference type="Pfam" id="PF00082">
    <property type="entry name" value="Peptidase_S8"/>
    <property type="match status" value="1"/>
</dbReference>
<keyword evidence="4 5" id="KW-0720">Serine protease</keyword>
<dbReference type="EMBL" id="MCFE01000464">
    <property type="protein sequence ID" value="ORX89245.1"/>
    <property type="molecule type" value="Genomic_DNA"/>
</dbReference>
<sequence>NETITNETPEIPVQSIGSFQWSYGSFKESDLIELRKLPEIAYIEPDVNVTAYDVQKKTPSWGIDRIDQQTGTDGRFHYPASAGENVTIYSIDTGVNIDHEEFEGRATNGPIFNGDSTPDDVNGHGTFVAAVAVGKNFGVAKKARLVSLKALDADGYGSMNNILQAVDWVVQEHKKNPNQKSVVNLSLGAVYSQVANDAVEEAIKLGIHFAIAAGNDSDDACHYSPSSVKSALVVGATTNKDEIASFSNTGSCVSIYAPGQGIKSAWKDSTTSTHSLSGTSMASPHVAGVIALILGEQDLDPYSMQRMIKNQTTI</sequence>
<dbReference type="InParanoid" id="A0A1Y1XU89"/>
<dbReference type="PANTHER" id="PTHR43806">
    <property type="entry name" value="PEPTIDASE S8"/>
    <property type="match status" value="1"/>
</dbReference>
<feature type="domain" description="Peptidase S8/S53" evidence="6">
    <location>
        <begin position="83"/>
        <end position="311"/>
    </location>
</feature>
<dbReference type="InterPro" id="IPR034193">
    <property type="entry name" value="PCSK9_ProteinaseK-like"/>
</dbReference>
<feature type="active site" description="Charge relay system" evidence="5">
    <location>
        <position position="92"/>
    </location>
</feature>
<proteinExistence type="inferred from homology"/>
<dbReference type="OrthoDB" id="206201at2759"/>
<evidence type="ECO:0000259" key="6">
    <source>
        <dbReference type="Pfam" id="PF00082"/>
    </source>
</evidence>
<dbReference type="InterPro" id="IPR000209">
    <property type="entry name" value="Peptidase_S8/S53_dom"/>
</dbReference>
<accession>A0A1Y1XU89</accession>
<comment type="similarity">
    <text evidence="1 5">Belongs to the peptidase S8 family.</text>
</comment>
<dbReference type="PANTHER" id="PTHR43806:SF11">
    <property type="entry name" value="CEREVISIN-RELATED"/>
    <property type="match status" value="1"/>
</dbReference>
<dbReference type="InterPro" id="IPR023828">
    <property type="entry name" value="Peptidase_S8_Ser-AS"/>
</dbReference>
<dbReference type="AlphaFoldDB" id="A0A1Y1XU89"/>
<dbReference type="SUPFAM" id="SSF52743">
    <property type="entry name" value="Subtilisin-like"/>
    <property type="match status" value="1"/>
</dbReference>
<feature type="non-terminal residue" evidence="7">
    <location>
        <position position="1"/>
    </location>
</feature>
<reference evidence="7 8" key="1">
    <citation type="submission" date="2016-07" db="EMBL/GenBank/DDBJ databases">
        <title>Pervasive Adenine N6-methylation of Active Genes in Fungi.</title>
        <authorList>
            <consortium name="DOE Joint Genome Institute"/>
            <person name="Mondo S.J."/>
            <person name="Dannebaum R.O."/>
            <person name="Kuo R.C."/>
            <person name="Labutti K."/>
            <person name="Haridas S."/>
            <person name="Kuo A."/>
            <person name="Salamov A."/>
            <person name="Ahrendt S.R."/>
            <person name="Lipzen A."/>
            <person name="Sullivan W."/>
            <person name="Andreopoulos W.B."/>
            <person name="Clum A."/>
            <person name="Lindquist E."/>
            <person name="Daum C."/>
            <person name="Ramamoorthy G.K."/>
            <person name="Gryganskyi A."/>
            <person name="Culley D."/>
            <person name="Magnuson J.K."/>
            <person name="James T.Y."/>
            <person name="O'Malley M.A."/>
            <person name="Stajich J.E."/>
            <person name="Spatafora J.W."/>
            <person name="Visel A."/>
            <person name="Grigoriev I.V."/>
        </authorList>
    </citation>
    <scope>NUCLEOTIDE SEQUENCE [LARGE SCALE GENOMIC DNA]</scope>
    <source>
        <strain evidence="7 8">CBS 931.73</strain>
    </source>
</reference>
<evidence type="ECO:0000256" key="1">
    <source>
        <dbReference type="ARBA" id="ARBA00011073"/>
    </source>
</evidence>
<feature type="non-terminal residue" evidence="7">
    <location>
        <position position="314"/>
    </location>
</feature>
<dbReference type="PROSITE" id="PS00138">
    <property type="entry name" value="SUBTILASE_SER"/>
    <property type="match status" value="1"/>
</dbReference>